<reference evidence="2 3" key="1">
    <citation type="submission" date="2018-06" db="EMBL/GenBank/DDBJ databases">
        <title>Extensive metabolic versatility and redundancy in microbially diverse, dynamic hydrothermal sediments.</title>
        <authorList>
            <person name="Dombrowski N."/>
            <person name="Teske A."/>
            <person name="Baker B.J."/>
        </authorList>
    </citation>
    <scope>NUCLEOTIDE SEQUENCE [LARGE SCALE GENOMIC DNA]</scope>
    <source>
        <strain evidence="2">B9_G13</strain>
    </source>
</reference>
<evidence type="ECO:0000313" key="2">
    <source>
        <dbReference type="EMBL" id="RLG69540.1"/>
    </source>
</evidence>
<accession>A0A497JGX7</accession>
<protein>
    <submittedName>
        <fullName evidence="2">Transcriptional regulator</fullName>
    </submittedName>
</protein>
<name>A0A497JGX7_9ARCH</name>
<dbReference type="AlphaFoldDB" id="A0A497JGX7"/>
<dbReference type="SUPFAM" id="SSF50249">
    <property type="entry name" value="Nucleic acid-binding proteins"/>
    <property type="match status" value="1"/>
</dbReference>
<dbReference type="InterPro" id="IPR012340">
    <property type="entry name" value="NA-bd_OB-fold"/>
</dbReference>
<dbReference type="InterPro" id="IPR022002">
    <property type="entry name" value="ChsH2_Znr"/>
</dbReference>
<evidence type="ECO:0000259" key="1">
    <source>
        <dbReference type="Pfam" id="PF12172"/>
    </source>
</evidence>
<organism evidence="2 3">
    <name type="scientific">Candidatus Iainarchaeum sp</name>
    <dbReference type="NCBI Taxonomy" id="3101447"/>
    <lineage>
        <taxon>Archaea</taxon>
        <taxon>Candidatus Iainarchaeota</taxon>
        <taxon>Candidatus Iainarchaeia</taxon>
        <taxon>Candidatus Iainarchaeales</taxon>
        <taxon>Candidatus Iainarchaeaceae</taxon>
        <taxon>Candidatus Iainarchaeum</taxon>
    </lineage>
</organism>
<dbReference type="Gene3D" id="6.10.30.10">
    <property type="match status" value="1"/>
</dbReference>
<dbReference type="EMBL" id="QMWO01000068">
    <property type="protein sequence ID" value="RLG69540.1"/>
    <property type="molecule type" value="Genomic_DNA"/>
</dbReference>
<proteinExistence type="predicted"/>
<feature type="domain" description="ChsH2 rubredoxin-like zinc ribbon" evidence="1">
    <location>
        <begin position="18"/>
        <end position="42"/>
    </location>
</feature>
<dbReference type="Pfam" id="PF12172">
    <property type="entry name" value="zf-ChsH2"/>
    <property type="match status" value="1"/>
</dbReference>
<evidence type="ECO:0000313" key="3">
    <source>
        <dbReference type="Proteomes" id="UP000277633"/>
    </source>
</evidence>
<sequence length="62" mass="7390">MQNIAPLNWRRFPERYLLKGNYCENCKQAFFPPRAICPNCRRKGKLIPMEMPRTGKIISYTK</sequence>
<gene>
    <name evidence="2" type="ORF">DRO07_02130</name>
</gene>
<feature type="non-terminal residue" evidence="2">
    <location>
        <position position="62"/>
    </location>
</feature>
<comment type="caution">
    <text evidence="2">The sequence shown here is derived from an EMBL/GenBank/DDBJ whole genome shotgun (WGS) entry which is preliminary data.</text>
</comment>
<dbReference type="Proteomes" id="UP000277633">
    <property type="component" value="Unassembled WGS sequence"/>
</dbReference>